<organism evidence="1">
    <name type="scientific">Ophidiomyces ophidiicola</name>
    <dbReference type="NCBI Taxonomy" id="1387563"/>
    <lineage>
        <taxon>Eukaryota</taxon>
        <taxon>Fungi</taxon>
        <taxon>Dikarya</taxon>
        <taxon>Ascomycota</taxon>
        <taxon>Pezizomycotina</taxon>
        <taxon>Eurotiomycetes</taxon>
        <taxon>Eurotiomycetidae</taxon>
        <taxon>Onygenales</taxon>
        <taxon>Onygenaceae</taxon>
        <taxon>Ophidiomyces</taxon>
    </lineage>
</organism>
<gene>
    <name evidence="1" type="ORF">LOY88_000375</name>
</gene>
<comment type="caution">
    <text evidence="1">The sequence shown here is derived from an EMBL/GenBank/DDBJ whole genome shotgun (WGS) entry which is preliminary data.</text>
</comment>
<sequence length="453" mass="51026">MDKYLRRKRPRDVSPSPSSYVPSATTCSTPNKNISRSCETEDETSTDIKLATLISLYPDIAQDILLDLLIASDGSISAACAVVASELSARKKAKGQINPNFGIQRSLSSYNVSPEHTSIPSKSLTKKGRTLHLFSPNDISNNTPCTIIHNFLPPEEATSLLKELLHESETFSRQRFQLFDNVVESPHTAGFYVSSAEEQQQQTSEYSYNGNFRTDVRQLTPELRRISVKVQETVNAEIKRRIKDHYPGGKKLQYQSPFEWVPNAAFVNCYDGPSESVGYHSDELTYLGPRAVIGSLSLGVAREFRVRKIVPPDEPDTASSKSSTTTQKAPLSRSDVQGQISIHLPHNSLLIMHAEMQEEWKHSISPTQTISPHPVSENKRINVTYRWYRASLHPRNTPRCRCNMPCVLRCVQKKAGTRGRYMWMCYAGYAPGKTTCSFFQWANFDDNGEPIWE</sequence>
<dbReference type="EMBL" id="JALBCA010000004">
    <property type="protein sequence ID" value="KAI2392910.1"/>
    <property type="molecule type" value="Genomic_DNA"/>
</dbReference>
<evidence type="ECO:0000313" key="1">
    <source>
        <dbReference type="EMBL" id="KAI2392910.1"/>
    </source>
</evidence>
<protein>
    <submittedName>
        <fullName evidence="1">Uncharacterized protein</fullName>
    </submittedName>
</protein>
<reference evidence="1" key="1">
    <citation type="journal article" date="2022" name="bioRxiv">
        <title>Population genetic analysis of Ophidiomyces ophidiicola, the causative agent of snake fungal disease, indicates recent introductions to the USA.</title>
        <authorList>
            <person name="Ladner J.T."/>
            <person name="Palmer J.M."/>
            <person name="Ettinger C.L."/>
            <person name="Stajich J.E."/>
            <person name="Farrell T.M."/>
            <person name="Glorioso B.M."/>
            <person name="Lawson B."/>
            <person name="Price S.J."/>
            <person name="Stengle A.G."/>
            <person name="Grear D.A."/>
            <person name="Lorch J.M."/>
        </authorList>
    </citation>
    <scope>NUCLEOTIDE SEQUENCE</scope>
    <source>
        <strain evidence="1">NWHC 24266-5</strain>
    </source>
</reference>
<proteinExistence type="predicted"/>
<name>A0ACB8V4Y4_9EURO</name>
<accession>A0ACB8V4Y4</accession>